<organism evidence="2 3">
    <name type="scientific">Rhizophagus irregularis (strain DAOM 197198w)</name>
    <name type="common">Glomus intraradices</name>
    <dbReference type="NCBI Taxonomy" id="1432141"/>
    <lineage>
        <taxon>Eukaryota</taxon>
        <taxon>Fungi</taxon>
        <taxon>Fungi incertae sedis</taxon>
        <taxon>Mucoromycota</taxon>
        <taxon>Glomeromycotina</taxon>
        <taxon>Glomeromycetes</taxon>
        <taxon>Glomerales</taxon>
        <taxon>Glomeraceae</taxon>
        <taxon>Rhizophagus</taxon>
    </lineage>
</organism>
<evidence type="ECO:0000256" key="1">
    <source>
        <dbReference type="SAM" id="MobiDB-lite"/>
    </source>
</evidence>
<dbReference type="EMBL" id="JEMT01011753">
    <property type="protein sequence ID" value="EXX76967.1"/>
    <property type="molecule type" value="Genomic_DNA"/>
</dbReference>
<evidence type="ECO:0000313" key="2">
    <source>
        <dbReference type="EMBL" id="EXX76967.1"/>
    </source>
</evidence>
<reference evidence="2 3" key="1">
    <citation type="submission" date="2014-02" db="EMBL/GenBank/DDBJ databases">
        <title>Single nucleus genome sequencing reveals high similarity among nuclei of an endomycorrhizal fungus.</title>
        <authorList>
            <person name="Lin K."/>
            <person name="Geurts R."/>
            <person name="Zhang Z."/>
            <person name="Limpens E."/>
            <person name="Saunders D.G."/>
            <person name="Mu D."/>
            <person name="Pang E."/>
            <person name="Cao H."/>
            <person name="Cha H."/>
            <person name="Lin T."/>
            <person name="Zhou Q."/>
            <person name="Shang Y."/>
            <person name="Li Y."/>
            <person name="Ivanov S."/>
            <person name="Sharma T."/>
            <person name="Velzen R.V."/>
            <person name="Ruijter N.D."/>
            <person name="Aanen D.K."/>
            <person name="Win J."/>
            <person name="Kamoun S."/>
            <person name="Bisseling T."/>
            <person name="Huang S."/>
        </authorList>
    </citation>
    <scope>NUCLEOTIDE SEQUENCE [LARGE SCALE GENOMIC DNA]</scope>
    <source>
        <strain evidence="3">DAOM197198w</strain>
    </source>
</reference>
<dbReference type="AlphaFoldDB" id="A0A015K5A4"/>
<accession>A0A015K5A4</accession>
<protein>
    <submittedName>
        <fullName evidence="2">Uncharacterized protein</fullName>
    </submittedName>
</protein>
<dbReference type="Proteomes" id="UP000022910">
    <property type="component" value="Unassembled WGS sequence"/>
</dbReference>
<keyword evidence="3" id="KW-1185">Reference proteome</keyword>
<evidence type="ECO:0000313" key="3">
    <source>
        <dbReference type="Proteomes" id="UP000022910"/>
    </source>
</evidence>
<feature type="region of interest" description="Disordered" evidence="1">
    <location>
        <begin position="83"/>
        <end position="123"/>
    </location>
</feature>
<feature type="compositionally biased region" description="Basic and acidic residues" evidence="1">
    <location>
        <begin position="88"/>
        <end position="105"/>
    </location>
</feature>
<proteinExistence type="predicted"/>
<sequence>MEEEMGKGLQIKSQDELIDEEGLYRKRIGLNKFKVPIPSKSEDKFVDARSDPISTIPRTQEEHEELDKLNEYFSERLYVVNKKTSLPTEKKEEGKTVEGKDEINTNKKRVVTTQGQREDSDNE</sequence>
<comment type="caution">
    <text evidence="2">The sequence shown here is derived from an EMBL/GenBank/DDBJ whole genome shotgun (WGS) entry which is preliminary data.</text>
</comment>
<dbReference type="OrthoDB" id="2453554at2759"/>
<name>A0A015K5A4_RHIIW</name>
<gene>
    <name evidence="2" type="ORF">RirG_028190</name>
</gene>
<dbReference type="HOGENOM" id="CLU_144327_0_0_1"/>